<gene>
    <name evidence="2" type="ORF">T459_19021</name>
</gene>
<keyword evidence="1" id="KW-0812">Transmembrane</keyword>
<name>A0A2G2Z0J3_CAPAN</name>
<dbReference type="EMBL" id="AYRZ02000007">
    <property type="protein sequence ID" value="PHT75499.1"/>
    <property type="molecule type" value="Genomic_DNA"/>
</dbReference>
<accession>A0A2G2Z0J3</accession>
<dbReference type="Gramene" id="PHT75499">
    <property type="protein sequence ID" value="PHT75499"/>
    <property type="gene ID" value="T459_19021"/>
</dbReference>
<reference evidence="2 3" key="1">
    <citation type="journal article" date="2014" name="Nat. Genet.">
        <title>Genome sequence of the hot pepper provides insights into the evolution of pungency in Capsicum species.</title>
        <authorList>
            <person name="Kim S."/>
            <person name="Park M."/>
            <person name="Yeom S.I."/>
            <person name="Kim Y.M."/>
            <person name="Lee J.M."/>
            <person name="Lee H.A."/>
            <person name="Seo E."/>
            <person name="Choi J."/>
            <person name="Cheong K."/>
            <person name="Kim K.T."/>
            <person name="Jung K."/>
            <person name="Lee G.W."/>
            <person name="Oh S.K."/>
            <person name="Bae C."/>
            <person name="Kim S.B."/>
            <person name="Lee H.Y."/>
            <person name="Kim S.Y."/>
            <person name="Kim M.S."/>
            <person name="Kang B.C."/>
            <person name="Jo Y.D."/>
            <person name="Yang H.B."/>
            <person name="Jeong H.J."/>
            <person name="Kang W.H."/>
            <person name="Kwon J.K."/>
            <person name="Shin C."/>
            <person name="Lim J.Y."/>
            <person name="Park J.H."/>
            <person name="Huh J.H."/>
            <person name="Kim J.S."/>
            <person name="Kim B.D."/>
            <person name="Cohen O."/>
            <person name="Paran I."/>
            <person name="Suh M.C."/>
            <person name="Lee S.B."/>
            <person name="Kim Y.K."/>
            <person name="Shin Y."/>
            <person name="Noh S.J."/>
            <person name="Park J."/>
            <person name="Seo Y.S."/>
            <person name="Kwon S.Y."/>
            <person name="Kim H.A."/>
            <person name="Park J.M."/>
            <person name="Kim H.J."/>
            <person name="Choi S.B."/>
            <person name="Bosland P.W."/>
            <person name="Reeves G."/>
            <person name="Jo S.H."/>
            <person name="Lee B.W."/>
            <person name="Cho H.T."/>
            <person name="Choi H.S."/>
            <person name="Lee M.S."/>
            <person name="Yu Y."/>
            <person name="Do Choi Y."/>
            <person name="Park B.S."/>
            <person name="van Deynze A."/>
            <person name="Ashrafi H."/>
            <person name="Hill T."/>
            <person name="Kim W.T."/>
            <person name="Pai H.S."/>
            <person name="Ahn H.K."/>
            <person name="Yeam I."/>
            <person name="Giovannoni J.J."/>
            <person name="Rose J.K."/>
            <person name="Sorensen I."/>
            <person name="Lee S.J."/>
            <person name="Kim R.W."/>
            <person name="Choi I.Y."/>
            <person name="Choi B.S."/>
            <person name="Lim J.S."/>
            <person name="Lee Y.H."/>
            <person name="Choi D."/>
        </authorList>
    </citation>
    <scope>NUCLEOTIDE SEQUENCE [LARGE SCALE GENOMIC DNA]</scope>
    <source>
        <strain evidence="3">cv. CM334</strain>
    </source>
</reference>
<evidence type="ECO:0000256" key="1">
    <source>
        <dbReference type="SAM" id="Phobius"/>
    </source>
</evidence>
<feature type="transmembrane region" description="Helical" evidence="1">
    <location>
        <begin position="57"/>
        <end position="74"/>
    </location>
</feature>
<keyword evidence="3" id="KW-1185">Reference proteome</keyword>
<sequence>MNFVDLETNFKDLGVDFVDLRTGFVGLKMDFGDSGMNFMDLEMDFVGLEMDFMDGKYLGYFLVSSSMGSQILVWGYRIRVENGLGVLRLLVLSWIIVVHCLDATIEEEGDK</sequence>
<protein>
    <submittedName>
        <fullName evidence="2">Uncharacterized protein</fullName>
    </submittedName>
</protein>
<feature type="transmembrane region" description="Helical" evidence="1">
    <location>
        <begin position="86"/>
        <end position="105"/>
    </location>
</feature>
<proteinExistence type="predicted"/>
<reference evidence="2 3" key="2">
    <citation type="journal article" date="2017" name="Genome Biol.">
        <title>New reference genome sequences of hot pepper reveal the massive evolution of plant disease-resistance genes by retroduplication.</title>
        <authorList>
            <person name="Kim S."/>
            <person name="Park J."/>
            <person name="Yeom S.I."/>
            <person name="Kim Y.M."/>
            <person name="Seo E."/>
            <person name="Kim K.T."/>
            <person name="Kim M.S."/>
            <person name="Lee J.M."/>
            <person name="Cheong K."/>
            <person name="Shin H.S."/>
            <person name="Kim S.B."/>
            <person name="Han K."/>
            <person name="Lee J."/>
            <person name="Park M."/>
            <person name="Lee H.A."/>
            <person name="Lee H.Y."/>
            <person name="Lee Y."/>
            <person name="Oh S."/>
            <person name="Lee J.H."/>
            <person name="Choi E."/>
            <person name="Choi E."/>
            <person name="Lee S.E."/>
            <person name="Jeon J."/>
            <person name="Kim H."/>
            <person name="Choi G."/>
            <person name="Song H."/>
            <person name="Lee J."/>
            <person name="Lee S.C."/>
            <person name="Kwon J.K."/>
            <person name="Lee H.Y."/>
            <person name="Koo N."/>
            <person name="Hong Y."/>
            <person name="Kim R.W."/>
            <person name="Kang W.H."/>
            <person name="Huh J.H."/>
            <person name="Kang B.C."/>
            <person name="Yang T.J."/>
            <person name="Lee Y.H."/>
            <person name="Bennetzen J.L."/>
            <person name="Choi D."/>
        </authorList>
    </citation>
    <scope>NUCLEOTIDE SEQUENCE [LARGE SCALE GENOMIC DNA]</scope>
    <source>
        <strain evidence="3">cv. CM334</strain>
    </source>
</reference>
<keyword evidence="1" id="KW-0472">Membrane</keyword>
<dbReference type="Proteomes" id="UP000222542">
    <property type="component" value="Unassembled WGS sequence"/>
</dbReference>
<comment type="caution">
    <text evidence="2">The sequence shown here is derived from an EMBL/GenBank/DDBJ whole genome shotgun (WGS) entry which is preliminary data.</text>
</comment>
<evidence type="ECO:0000313" key="3">
    <source>
        <dbReference type="Proteomes" id="UP000222542"/>
    </source>
</evidence>
<evidence type="ECO:0000313" key="2">
    <source>
        <dbReference type="EMBL" id="PHT75499.1"/>
    </source>
</evidence>
<dbReference type="AlphaFoldDB" id="A0A2G2Z0J3"/>
<keyword evidence="1" id="KW-1133">Transmembrane helix</keyword>
<organism evidence="2 3">
    <name type="scientific">Capsicum annuum</name>
    <name type="common">Capsicum pepper</name>
    <dbReference type="NCBI Taxonomy" id="4072"/>
    <lineage>
        <taxon>Eukaryota</taxon>
        <taxon>Viridiplantae</taxon>
        <taxon>Streptophyta</taxon>
        <taxon>Embryophyta</taxon>
        <taxon>Tracheophyta</taxon>
        <taxon>Spermatophyta</taxon>
        <taxon>Magnoliopsida</taxon>
        <taxon>eudicotyledons</taxon>
        <taxon>Gunneridae</taxon>
        <taxon>Pentapetalae</taxon>
        <taxon>asterids</taxon>
        <taxon>lamiids</taxon>
        <taxon>Solanales</taxon>
        <taxon>Solanaceae</taxon>
        <taxon>Solanoideae</taxon>
        <taxon>Capsiceae</taxon>
        <taxon>Capsicum</taxon>
    </lineage>
</organism>